<sequence>MLCPRAQTKDWADEKKAMKSSGSPRSASQNTAVPATLAAMTAVRAASSSLSSARSSSTRAEWTAPWIAPNRRRVSRTAAAMAAGSVTSADR</sequence>
<evidence type="ECO:0000313" key="3">
    <source>
        <dbReference type="Proteomes" id="UP000027186"/>
    </source>
</evidence>
<feature type="region of interest" description="Disordered" evidence="1">
    <location>
        <begin position="1"/>
        <end position="33"/>
    </location>
</feature>
<reference evidence="2 3" key="1">
    <citation type="journal article" date="2014" name="Genome Announc.">
        <title>Complete Genome Sequence of the Model Rhizosphere Strain Azospirillum brasilense Az39, Successfully Applied in Agriculture.</title>
        <authorList>
            <person name="Rivera D."/>
            <person name="Revale S."/>
            <person name="Molina R."/>
            <person name="Gualpa J."/>
            <person name="Puente M."/>
            <person name="Maroniche G."/>
            <person name="Paris G."/>
            <person name="Baker D."/>
            <person name="Clavijo B."/>
            <person name="McLay K."/>
            <person name="Spaepen S."/>
            <person name="Perticari A."/>
            <person name="Vazquez M."/>
            <person name="Wisniewski-Dye F."/>
            <person name="Watkins C."/>
            <person name="Martinez-Abarca F."/>
            <person name="Vanderleyden J."/>
            <person name="Cassan F."/>
        </authorList>
    </citation>
    <scope>NUCLEOTIDE SEQUENCE [LARGE SCALE GENOMIC DNA]</scope>
    <source>
        <strain evidence="2 3">Az39</strain>
        <plasmid evidence="2">AbAZ39_p3</plasmid>
    </source>
</reference>
<geneLocation type="plasmid" evidence="2 3">
    <name>AbAZ39_p3</name>
</geneLocation>
<keyword evidence="2" id="KW-0614">Plasmid</keyword>
<evidence type="ECO:0000256" key="1">
    <source>
        <dbReference type="SAM" id="MobiDB-lite"/>
    </source>
</evidence>
<name>A0A060DWT5_9PROT</name>
<gene>
    <name evidence="2" type="ORF">ABAZ39_27250</name>
</gene>
<proteinExistence type="predicted"/>
<evidence type="ECO:0000313" key="2">
    <source>
        <dbReference type="EMBL" id="AIB15568.1"/>
    </source>
</evidence>
<dbReference type="Proteomes" id="UP000027186">
    <property type="component" value="Plasmid AbAZ39_p3"/>
</dbReference>
<dbReference type="EMBL" id="CP007796">
    <property type="protein sequence ID" value="AIB15568.1"/>
    <property type="molecule type" value="Genomic_DNA"/>
</dbReference>
<accession>A0A060DWT5</accession>
<dbReference type="AlphaFoldDB" id="A0A060DWT5"/>
<dbReference type="KEGG" id="abq:ABAZ39_27250"/>
<feature type="compositionally biased region" description="Basic and acidic residues" evidence="1">
    <location>
        <begin position="7"/>
        <end position="17"/>
    </location>
</feature>
<protein>
    <submittedName>
        <fullName evidence="2">Uncharacterized protein</fullName>
    </submittedName>
</protein>
<organism evidence="2 3">
    <name type="scientific">Azospirillum argentinense</name>
    <dbReference type="NCBI Taxonomy" id="2970906"/>
    <lineage>
        <taxon>Bacteria</taxon>
        <taxon>Pseudomonadati</taxon>
        <taxon>Pseudomonadota</taxon>
        <taxon>Alphaproteobacteria</taxon>
        <taxon>Rhodospirillales</taxon>
        <taxon>Azospirillaceae</taxon>
        <taxon>Azospirillum</taxon>
    </lineage>
</organism>
<feature type="compositionally biased region" description="Polar residues" evidence="1">
    <location>
        <begin position="20"/>
        <end position="33"/>
    </location>
</feature>